<feature type="compositionally biased region" description="Low complexity" evidence="1">
    <location>
        <begin position="302"/>
        <end position="315"/>
    </location>
</feature>
<feature type="region of interest" description="Disordered" evidence="1">
    <location>
        <begin position="980"/>
        <end position="1022"/>
    </location>
</feature>
<feature type="compositionally biased region" description="Low complexity" evidence="1">
    <location>
        <begin position="765"/>
        <end position="780"/>
    </location>
</feature>
<dbReference type="EMBL" id="JACASF010000020">
    <property type="protein sequence ID" value="KAF6414028.1"/>
    <property type="molecule type" value="Genomic_DNA"/>
</dbReference>
<dbReference type="PANTHER" id="PTHR23193:SF20">
    <property type="entry name" value="POM121-LIKE PROTEIN 2"/>
    <property type="match status" value="1"/>
</dbReference>
<feature type="compositionally biased region" description="Basic residues" evidence="1">
    <location>
        <begin position="36"/>
        <end position="58"/>
    </location>
</feature>
<evidence type="ECO:0000313" key="2">
    <source>
        <dbReference type="EMBL" id="KAF6414028.1"/>
    </source>
</evidence>
<feature type="compositionally biased region" description="Basic and acidic residues" evidence="1">
    <location>
        <begin position="181"/>
        <end position="190"/>
    </location>
</feature>
<feature type="compositionally biased region" description="Polar residues" evidence="1">
    <location>
        <begin position="438"/>
        <end position="455"/>
    </location>
</feature>
<dbReference type="GO" id="GO:0006606">
    <property type="term" value="P:protein import into nucleus"/>
    <property type="evidence" value="ECO:0007669"/>
    <property type="project" value="TreeGrafter"/>
</dbReference>
<dbReference type="FunCoup" id="A0A7J8CT31">
    <property type="interactions" value="46"/>
</dbReference>
<keyword evidence="2" id="KW-0472">Membrane</keyword>
<feature type="region of interest" description="Disordered" evidence="1">
    <location>
        <begin position="743"/>
        <end position="783"/>
    </location>
</feature>
<evidence type="ECO:0000313" key="3">
    <source>
        <dbReference type="Proteomes" id="UP000550707"/>
    </source>
</evidence>
<feature type="region of interest" description="Disordered" evidence="1">
    <location>
        <begin position="169"/>
        <end position="198"/>
    </location>
</feature>
<dbReference type="InterPro" id="IPR026054">
    <property type="entry name" value="Nucleoporin"/>
</dbReference>
<dbReference type="GO" id="GO:0017056">
    <property type="term" value="F:structural constituent of nuclear pore"/>
    <property type="evidence" value="ECO:0007669"/>
    <property type="project" value="TreeGrafter"/>
</dbReference>
<name>A0A7J8CT31_MOLMO</name>
<accession>A0A7J8CT31</accession>
<keyword evidence="3" id="KW-1185">Reference proteome</keyword>
<dbReference type="OrthoDB" id="9629416at2759"/>
<proteinExistence type="predicted"/>
<dbReference type="PANTHER" id="PTHR23193">
    <property type="entry name" value="NUCLEAR PORE COMPLEX PROTEIN NUP"/>
    <property type="match status" value="1"/>
</dbReference>
<feature type="region of interest" description="Disordered" evidence="1">
    <location>
        <begin position="295"/>
        <end position="335"/>
    </location>
</feature>
<feature type="region of interest" description="Disordered" evidence="1">
    <location>
        <begin position="390"/>
        <end position="456"/>
    </location>
</feature>
<feature type="region of interest" description="Disordered" evidence="1">
    <location>
        <begin position="1"/>
        <end position="65"/>
    </location>
</feature>
<keyword evidence="2" id="KW-0812">Transmembrane</keyword>
<comment type="caution">
    <text evidence="2">The sequence shown here is derived from an EMBL/GenBank/DDBJ whole genome shotgun (WGS) entry which is preliminary data.</text>
</comment>
<gene>
    <name evidence="2" type="ORF">HJG59_014565</name>
</gene>
<dbReference type="Pfam" id="PF15229">
    <property type="entry name" value="POM121"/>
    <property type="match status" value="1"/>
</dbReference>
<sequence length="1022" mass="107551">MGSYVGKPGPPPSPAEGLTDLPQRPVTRRPSQALHQVHRIQHVHRAHPAPRLKPGRRPRNWDPTNPASWVVNEAWRRFPMKQPQNSIVGPLPSDWWESYLKRTVWSLRHPRAVWSPVTIKITPPEPRRLLATSPPQAISLVESTPSEKLPDPRAKETVLRVLRECKKGRLRFEEPPSPSPERSDSKKRSPDANSSAFKPLVKSGDLASFVPSLGPLKRSLDSWSSDHSLNGRPRSSCGSSLAGSHTGGPLGSKRNVITSSYSSARDFSEPWKRSVPCAHLQMPEWPVKKKKSHQCHFPAPLAPEESPASSGSTGTQNEEIPQLHSSPGTLLSLSPPSQFGYTVPAENLVLGTKTGIQWGNKTRKDTTEVTTDPVPEAWSAIPPSLSLILPSAGTAPTEDTNPQVASPGPLASPKSMGEEVSVAHSPLKTPGLPALPGCSQSEPLPGPSSNSNPTAPVTLLIPVSPTSPVTNTTGPPLACQADRSAMLPRPPAITPTVPSTQMTLLGMVRSPACHLSASVPLAAISADPTSKPIWGPPPNSETGVSLPSRISVTAAARSLPGISVPTFKPISGSIEPLKTMPMTAPFSFKQTSPPAPPAFTHLFHDLVKSTSVATSTTTVSASKDSCFKPRLDFGVAGVTSTAGNTHFVPSTIHTSLLGASGAIRASISPVTGFVFPPPQHSTIPVVNTVNIFNQVLPSTVQMSPSKSTANFKGKSSPLSASALITTSQPTLSSSISNPTSAFTVPLGSSSRPPFPLSPRATPQPAFGAAVGQKQGAAQPALSPSFDSSSILENSTMALPTPTLIPTQPAFSSPTQSASTFHIPASIRPNVGGTPASFPFGQASATSFGVVTQTHQSGACGSVFGSTAPRPFAFGGLVTAMDCGESEVSMTVPDMSSNSGVFSIEATSGATRTVTPFAKGWSQNTQSLASQSTPFVLGRASISARKIMFEPPHITPLAQSIPIPKPIKIGSTFDYGFPSLPAQGSTGRGSFRSSVPSFSIGAKPKTPKNREQGHSRRHHAHKK</sequence>
<organism evidence="2 3">
    <name type="scientific">Molossus molossus</name>
    <name type="common">Pallas' mastiff bat</name>
    <name type="synonym">Vespertilio molossus</name>
    <dbReference type="NCBI Taxonomy" id="27622"/>
    <lineage>
        <taxon>Eukaryota</taxon>
        <taxon>Metazoa</taxon>
        <taxon>Chordata</taxon>
        <taxon>Craniata</taxon>
        <taxon>Vertebrata</taxon>
        <taxon>Euteleostomi</taxon>
        <taxon>Mammalia</taxon>
        <taxon>Eutheria</taxon>
        <taxon>Laurasiatheria</taxon>
        <taxon>Chiroptera</taxon>
        <taxon>Yangochiroptera</taxon>
        <taxon>Molossidae</taxon>
        <taxon>Molossus</taxon>
    </lineage>
</organism>
<feature type="region of interest" description="Disordered" evidence="1">
    <location>
        <begin position="222"/>
        <end position="256"/>
    </location>
</feature>
<protein>
    <submittedName>
        <fullName evidence="2">POM121 transmembrane nucleoporin like 2</fullName>
    </submittedName>
</protein>
<reference evidence="2 3" key="1">
    <citation type="journal article" date="2020" name="Nature">
        <title>Six reference-quality genomes reveal evolution of bat adaptations.</title>
        <authorList>
            <person name="Jebb D."/>
            <person name="Huang Z."/>
            <person name="Pippel M."/>
            <person name="Hughes G.M."/>
            <person name="Lavrichenko K."/>
            <person name="Devanna P."/>
            <person name="Winkler S."/>
            <person name="Jermiin L.S."/>
            <person name="Skirmuntt E.C."/>
            <person name="Katzourakis A."/>
            <person name="Burkitt-Gray L."/>
            <person name="Ray D.A."/>
            <person name="Sullivan K.A.M."/>
            <person name="Roscito J.G."/>
            <person name="Kirilenko B.M."/>
            <person name="Davalos L.M."/>
            <person name="Corthals A.P."/>
            <person name="Power M.L."/>
            <person name="Jones G."/>
            <person name="Ransome R.D."/>
            <person name="Dechmann D.K.N."/>
            <person name="Locatelli A.G."/>
            <person name="Puechmaille S.J."/>
            <person name="Fedrigo O."/>
            <person name="Jarvis E.D."/>
            <person name="Hiller M."/>
            <person name="Vernes S.C."/>
            <person name="Myers E.W."/>
            <person name="Teeling E.C."/>
        </authorList>
    </citation>
    <scope>NUCLEOTIDE SEQUENCE [LARGE SCALE GENOMIC DNA]</scope>
    <source>
        <strain evidence="2">MMolMol1</strain>
        <tissue evidence="2">Muscle</tissue>
    </source>
</reference>
<dbReference type="GO" id="GO:0006405">
    <property type="term" value="P:RNA export from nucleus"/>
    <property type="evidence" value="ECO:0007669"/>
    <property type="project" value="TreeGrafter"/>
</dbReference>
<dbReference type="GO" id="GO:0008139">
    <property type="term" value="F:nuclear localization sequence binding"/>
    <property type="evidence" value="ECO:0007669"/>
    <property type="project" value="TreeGrafter"/>
</dbReference>
<evidence type="ECO:0000256" key="1">
    <source>
        <dbReference type="SAM" id="MobiDB-lite"/>
    </source>
</evidence>
<dbReference type="GO" id="GO:0005643">
    <property type="term" value="C:nuclear pore"/>
    <property type="evidence" value="ECO:0007669"/>
    <property type="project" value="TreeGrafter"/>
</dbReference>
<dbReference type="Proteomes" id="UP000550707">
    <property type="component" value="Unassembled WGS sequence"/>
</dbReference>
<feature type="compositionally biased region" description="Low complexity" evidence="1">
    <location>
        <begin position="325"/>
        <end position="335"/>
    </location>
</feature>
<dbReference type="InParanoid" id="A0A7J8CT31"/>
<dbReference type="AlphaFoldDB" id="A0A7J8CT31"/>